<dbReference type="GO" id="GO:0005794">
    <property type="term" value="C:Golgi apparatus"/>
    <property type="evidence" value="ECO:0007669"/>
    <property type="project" value="TreeGrafter"/>
</dbReference>
<dbReference type="PANTHER" id="PTHR13448">
    <property type="entry name" value="TRANSMEMBRANE PROTEIN 214"/>
    <property type="match status" value="1"/>
</dbReference>
<proteinExistence type="predicted"/>
<dbReference type="GO" id="GO:0005783">
    <property type="term" value="C:endoplasmic reticulum"/>
    <property type="evidence" value="ECO:0007669"/>
    <property type="project" value="TreeGrafter"/>
</dbReference>
<evidence type="ECO:0000313" key="2">
    <source>
        <dbReference type="Proteomes" id="UP000504610"/>
    </source>
</evidence>
<sequence>MDQNKSNQEAKAKEAETAKIGLPELNRLTEDSSCSVEDESNWEKEAAIASLSEAAKKMVPSRFAAFVDKVKGVPELDLLRFNYYLVDEFSQVSSLPWFNMLKKSPLSDVPLSHIPKSVYETAAVWINQLPFETQWKFVSWALNRLLIDWEAHATGQEQTFSKSQVATLVELAMVLRARPGSLTCHLLMLRGRPKYHSQDNLPLILWMMTQAFQDDLPAALYSWALNLLPLVFNNNCSSHSIDLILQFAEMMLSSNPEARAVLLNEPVRHGQRLIPPSSFEMLVRLTFPAPSARVASTERFQAIYPLLKEVALAPDTITCADALKQIFTFSLKLAAAGGQEGNPALANEATAIAISVLTQNVACFKQWDVLYKENLEASVALLRKLVDEWEDHSLIKLSSSPTDALTVIRAMNSFRTKNKKALGVDRRLGLAPSFTTMVTASEELSLSVKDESDWEETEKAIVSLSEAAKKIDPSPLATFLDEVLNEDWYHPERQILKLIDYYGIELSKVSFQWVNMFEEYPLSKLIHVPLSLIPMPVIEKTLDFINILPLDTLLGVVLWASDLILTEWPGVVKVEQLNSDKSKVATFVVLAMVLRTKPDALTLVLQELREGPTCQGQDKFRLLIWMMSQTSQGDLPAGLYSWVRNLLPPLVANYECYSSQSIDLILQPVEMMLSSNPEARAVLLNEPVRHGERLIPPSSFEMLVRLTFPAPSARVASTERFEAIYPLLKEVALEPDTITCADALKQIFTFSLKLAGGQEGNPALANEATAIAISVLTQNVDCFKQWDVLYKENLEASVALLGKLVDEWEDHSLKLSSHTLTVRHAMNRFRRKNKKAITDRVANLSLYKEADQSCKLISTRLSLGPGIASFASMVIEASEAAARAALVNSLI</sequence>
<feature type="region of interest" description="Disordered" evidence="1">
    <location>
        <begin position="1"/>
        <end position="22"/>
    </location>
</feature>
<reference evidence="3" key="2">
    <citation type="submission" date="2025-08" db="UniProtKB">
        <authorList>
            <consortium name="RefSeq"/>
        </authorList>
    </citation>
    <scope>IDENTIFICATION</scope>
    <source>
        <tissue evidence="3">Leaf</tissue>
    </source>
</reference>
<feature type="compositionally biased region" description="Basic and acidic residues" evidence="1">
    <location>
        <begin position="8"/>
        <end position="17"/>
    </location>
</feature>
<dbReference type="KEGG" id="rsz:108859841"/>
<dbReference type="RefSeq" id="XP_018489251.2">
    <property type="nucleotide sequence ID" value="XM_018633749.2"/>
</dbReference>
<dbReference type="OrthoDB" id="1106651at2759"/>
<evidence type="ECO:0000313" key="3">
    <source>
        <dbReference type="RefSeq" id="XP_018489251.2"/>
    </source>
</evidence>
<dbReference type="GeneID" id="108859841"/>
<name>A0A6J0NY97_RAPSA</name>
<evidence type="ECO:0000256" key="1">
    <source>
        <dbReference type="SAM" id="MobiDB-lite"/>
    </source>
</evidence>
<accession>A0A6J0NY97</accession>
<dbReference type="Proteomes" id="UP000504610">
    <property type="component" value="Chromosome 5"/>
</dbReference>
<dbReference type="InterPro" id="IPR019308">
    <property type="entry name" value="TMEM214"/>
</dbReference>
<keyword evidence="2" id="KW-1185">Reference proteome</keyword>
<gene>
    <name evidence="3" type="primary">LOC108859841</name>
</gene>
<reference evidence="2" key="1">
    <citation type="journal article" date="2019" name="Database">
        <title>The radish genome database (RadishGD): an integrated information resource for radish genomics.</title>
        <authorList>
            <person name="Yu H.J."/>
            <person name="Baek S."/>
            <person name="Lee Y.J."/>
            <person name="Cho A."/>
            <person name="Mun J.H."/>
        </authorList>
    </citation>
    <scope>NUCLEOTIDE SEQUENCE [LARGE SCALE GENOMIC DNA]</scope>
    <source>
        <strain evidence="2">cv. WK10039</strain>
    </source>
</reference>
<organism evidence="2 3">
    <name type="scientific">Raphanus sativus</name>
    <name type="common">Radish</name>
    <name type="synonym">Raphanus raphanistrum var. sativus</name>
    <dbReference type="NCBI Taxonomy" id="3726"/>
    <lineage>
        <taxon>Eukaryota</taxon>
        <taxon>Viridiplantae</taxon>
        <taxon>Streptophyta</taxon>
        <taxon>Embryophyta</taxon>
        <taxon>Tracheophyta</taxon>
        <taxon>Spermatophyta</taxon>
        <taxon>Magnoliopsida</taxon>
        <taxon>eudicotyledons</taxon>
        <taxon>Gunneridae</taxon>
        <taxon>Pentapetalae</taxon>
        <taxon>rosids</taxon>
        <taxon>malvids</taxon>
        <taxon>Brassicales</taxon>
        <taxon>Brassicaceae</taxon>
        <taxon>Brassiceae</taxon>
        <taxon>Raphanus</taxon>
    </lineage>
</organism>
<protein>
    <submittedName>
        <fullName evidence="3">Uncharacterized protein LOC108859841</fullName>
    </submittedName>
</protein>
<dbReference type="AlphaFoldDB" id="A0A6J0NY97"/>
<dbReference type="Pfam" id="PF10151">
    <property type="entry name" value="TMEM214"/>
    <property type="match status" value="2"/>
</dbReference>
<dbReference type="PANTHER" id="PTHR13448:SF8">
    <property type="entry name" value="TRANSMEMBRANE PROTEIN"/>
    <property type="match status" value="1"/>
</dbReference>